<proteinExistence type="inferred from homology"/>
<evidence type="ECO:0000256" key="4">
    <source>
        <dbReference type="ARBA" id="ARBA00022777"/>
    </source>
</evidence>
<keyword evidence="5" id="KW-0067">ATP-binding</keyword>
<dbReference type="PROSITE" id="PS51671">
    <property type="entry name" value="ACT"/>
    <property type="match status" value="1"/>
</dbReference>
<evidence type="ECO:0000259" key="7">
    <source>
        <dbReference type="PROSITE" id="PS51671"/>
    </source>
</evidence>
<dbReference type="PROSITE" id="PS00324">
    <property type="entry name" value="ASPARTOKINASE"/>
    <property type="match status" value="1"/>
</dbReference>
<dbReference type="InterPro" id="IPR001341">
    <property type="entry name" value="Asp_kinase"/>
</dbReference>
<dbReference type="InterPro" id="IPR045865">
    <property type="entry name" value="ACT-like_dom_sf"/>
</dbReference>
<dbReference type="GO" id="GO:0009090">
    <property type="term" value="P:homoserine biosynthetic process"/>
    <property type="evidence" value="ECO:0007669"/>
    <property type="project" value="TreeGrafter"/>
</dbReference>
<dbReference type="Pfam" id="PF00696">
    <property type="entry name" value="AA_kinase"/>
    <property type="match status" value="1"/>
</dbReference>
<evidence type="ECO:0000256" key="6">
    <source>
        <dbReference type="RuleBase" id="RU003448"/>
    </source>
</evidence>
<dbReference type="GO" id="GO:0004072">
    <property type="term" value="F:aspartate kinase activity"/>
    <property type="evidence" value="ECO:0007669"/>
    <property type="project" value="UniProtKB-EC"/>
</dbReference>
<dbReference type="GO" id="GO:0071266">
    <property type="term" value="P:'de novo' L-methionine biosynthetic process"/>
    <property type="evidence" value="ECO:0007669"/>
    <property type="project" value="UniProtKB-ARBA"/>
</dbReference>
<evidence type="ECO:0000256" key="2">
    <source>
        <dbReference type="ARBA" id="ARBA00022679"/>
    </source>
</evidence>
<dbReference type="Pfam" id="PF22468">
    <property type="entry name" value="ACT_9"/>
    <property type="match status" value="1"/>
</dbReference>
<sequence>MVEFRNASNKDFLVVKFGGTSVGKFADKICREIIPSLLAENRVIVVCSAISTNVKAKGTTSLLLQAAESVLGGKLDCTVHQKITQEIREIHLEAGETYIKSKDILEDYKQAVISVCARLEKVLTAAQVIDEVTHRTKDIIIGTGEQLSCIFVSALLKDAKVYSQLVDLERVIQKKFDKNKLDQEFYDYLSEEFKKRIEACGDAVPVVTGYFGRVPGSILKSIGRGYTDLTAALVAAGIRAKELQIWKEVDGIFTADPRKVEGARLLKIITPEEAAELTYYGSEVIHPFTMEQVVRALIPIRIKNVQNPAGEGTVVLPELLSSRTNSSASLAVRMDALNSERSSPKILLENGYHLDLTRRHPTAVTVKNDIIILNIRSNRKAVSYDFFEQIFSTLNKFSVVVDLIATSEVHVSMAISSSAVQGKTLSMITDELGNYGEVDVIKDMAILSLVGKQMRNTVGISGKMFTTLAKAGVNIEMISQGASEINISCVISNKNATTAMCAIHESLLRNTGTSLIDDPDVIKEFGYFNSRLQISDSD</sequence>
<dbReference type="GO" id="GO:0009088">
    <property type="term" value="P:threonine biosynthetic process"/>
    <property type="evidence" value="ECO:0007669"/>
    <property type="project" value="UniProtKB-ARBA"/>
</dbReference>
<comment type="catalytic activity">
    <reaction evidence="6">
        <text>L-aspartate + ATP = 4-phospho-L-aspartate + ADP</text>
        <dbReference type="Rhea" id="RHEA:23776"/>
        <dbReference type="ChEBI" id="CHEBI:29991"/>
        <dbReference type="ChEBI" id="CHEBI:30616"/>
        <dbReference type="ChEBI" id="CHEBI:57535"/>
        <dbReference type="ChEBI" id="CHEBI:456216"/>
        <dbReference type="EC" id="2.7.2.4"/>
    </reaction>
</comment>
<organism evidence="8 9">
    <name type="scientific">Zancudomyces culisetae</name>
    <name type="common">Gut fungus</name>
    <name type="synonym">Smittium culisetae</name>
    <dbReference type="NCBI Taxonomy" id="1213189"/>
    <lineage>
        <taxon>Eukaryota</taxon>
        <taxon>Fungi</taxon>
        <taxon>Fungi incertae sedis</taxon>
        <taxon>Zoopagomycota</taxon>
        <taxon>Kickxellomycotina</taxon>
        <taxon>Harpellomycetes</taxon>
        <taxon>Harpellales</taxon>
        <taxon>Legeriomycetaceae</taxon>
        <taxon>Zancudomyces</taxon>
    </lineage>
</organism>
<dbReference type="AlphaFoldDB" id="A0A1R1PNL3"/>
<keyword evidence="3" id="KW-0547">Nucleotide-binding</keyword>
<dbReference type="FunFam" id="3.40.1160.10:FF:000023">
    <property type="entry name" value="Probable aspartokinase"/>
    <property type="match status" value="1"/>
</dbReference>
<dbReference type="OrthoDB" id="4323675at2759"/>
<evidence type="ECO:0000256" key="5">
    <source>
        <dbReference type="ARBA" id="ARBA00022840"/>
    </source>
</evidence>
<dbReference type="InterPro" id="IPR054352">
    <property type="entry name" value="ACT_Aspartokinase"/>
</dbReference>
<dbReference type="GO" id="GO:0005524">
    <property type="term" value="F:ATP binding"/>
    <property type="evidence" value="ECO:0007669"/>
    <property type="project" value="UniProtKB-KW"/>
</dbReference>
<dbReference type="FunFam" id="3.30.2130.10:FF:000001">
    <property type="entry name" value="Bifunctional aspartokinase/homoserine dehydrogenase"/>
    <property type="match status" value="1"/>
</dbReference>
<dbReference type="InterPro" id="IPR036393">
    <property type="entry name" value="AceGlu_kinase-like_sf"/>
</dbReference>
<reference evidence="9" key="1">
    <citation type="submission" date="2017-01" db="EMBL/GenBank/DDBJ databases">
        <authorList>
            <person name="Wang Y."/>
            <person name="White M."/>
            <person name="Kvist S."/>
            <person name="Moncalvo J.-M."/>
        </authorList>
    </citation>
    <scope>NUCLEOTIDE SEQUENCE [LARGE SCALE GENOMIC DNA]</scope>
    <source>
        <strain evidence="9">COL-18-3</strain>
    </source>
</reference>
<dbReference type="PANTHER" id="PTHR21499:SF59">
    <property type="entry name" value="ASPARTOKINASE"/>
    <property type="match status" value="1"/>
</dbReference>
<dbReference type="SUPFAM" id="SSF53633">
    <property type="entry name" value="Carbamate kinase-like"/>
    <property type="match status" value="1"/>
</dbReference>
<gene>
    <name evidence="8" type="ORF">AX774_g3972</name>
</gene>
<dbReference type="EC" id="2.7.2.4" evidence="6"/>
<comment type="similarity">
    <text evidence="1 6">Belongs to the aspartokinase family.</text>
</comment>
<dbReference type="NCBIfam" id="TIGR00657">
    <property type="entry name" value="asp_kinases"/>
    <property type="match status" value="1"/>
</dbReference>
<feature type="domain" description="ACT" evidence="7">
    <location>
        <begin position="449"/>
        <end position="524"/>
    </location>
</feature>
<dbReference type="Gene3D" id="3.40.1160.10">
    <property type="entry name" value="Acetylglutamate kinase-like"/>
    <property type="match status" value="1"/>
</dbReference>
<accession>A0A1R1PNL3</accession>
<keyword evidence="9" id="KW-1185">Reference proteome</keyword>
<dbReference type="InterPro" id="IPR018042">
    <property type="entry name" value="Aspartate_kinase_CS"/>
</dbReference>
<dbReference type="SUPFAM" id="SSF55021">
    <property type="entry name" value="ACT-like"/>
    <property type="match status" value="2"/>
</dbReference>
<keyword evidence="2 6" id="KW-0808">Transferase</keyword>
<evidence type="ECO:0000313" key="8">
    <source>
        <dbReference type="EMBL" id="OMH82548.1"/>
    </source>
</evidence>
<name>A0A1R1PNL3_ZANCU</name>
<dbReference type="Proteomes" id="UP000188320">
    <property type="component" value="Unassembled WGS sequence"/>
</dbReference>
<dbReference type="InterPro" id="IPR001048">
    <property type="entry name" value="Asp/Glu/Uridylate_kinase"/>
</dbReference>
<dbReference type="Gene3D" id="3.30.2130.10">
    <property type="entry name" value="VC0802-like"/>
    <property type="match status" value="1"/>
</dbReference>
<dbReference type="GO" id="GO:0005829">
    <property type="term" value="C:cytosol"/>
    <property type="evidence" value="ECO:0007669"/>
    <property type="project" value="TreeGrafter"/>
</dbReference>
<dbReference type="PANTHER" id="PTHR21499">
    <property type="entry name" value="ASPARTATE KINASE"/>
    <property type="match status" value="1"/>
</dbReference>
<comment type="caution">
    <text evidence="8">The sequence shown here is derived from an EMBL/GenBank/DDBJ whole genome shotgun (WGS) entry which is preliminary data.</text>
</comment>
<dbReference type="InterPro" id="IPR002912">
    <property type="entry name" value="ACT_dom"/>
</dbReference>
<keyword evidence="4 6" id="KW-0418">Kinase</keyword>
<evidence type="ECO:0000256" key="3">
    <source>
        <dbReference type="ARBA" id="ARBA00022741"/>
    </source>
</evidence>
<evidence type="ECO:0000313" key="9">
    <source>
        <dbReference type="Proteomes" id="UP000188320"/>
    </source>
</evidence>
<dbReference type="GO" id="GO:0009089">
    <property type="term" value="P:lysine biosynthetic process via diaminopimelate"/>
    <property type="evidence" value="ECO:0007669"/>
    <property type="project" value="TreeGrafter"/>
</dbReference>
<protein>
    <recommendedName>
        <fullName evidence="6">Aspartokinase</fullName>
        <ecNumber evidence="6">2.7.2.4</ecNumber>
    </recommendedName>
</protein>
<evidence type="ECO:0000256" key="1">
    <source>
        <dbReference type="ARBA" id="ARBA00010122"/>
    </source>
</evidence>
<dbReference type="EMBL" id="LSSK01000639">
    <property type="protein sequence ID" value="OMH82548.1"/>
    <property type="molecule type" value="Genomic_DNA"/>
</dbReference>